<accession>A0AAN8FY60</accession>
<feature type="compositionally biased region" description="Pro residues" evidence="2">
    <location>
        <begin position="96"/>
        <end position="105"/>
    </location>
</feature>
<evidence type="ECO:0000256" key="2">
    <source>
        <dbReference type="SAM" id="MobiDB-lite"/>
    </source>
</evidence>
<dbReference type="InterPro" id="IPR008160">
    <property type="entry name" value="Collagen"/>
</dbReference>
<name>A0AAN8FY60_TRICO</name>
<feature type="non-terminal residue" evidence="3">
    <location>
        <position position="1"/>
    </location>
</feature>
<gene>
    <name evidence="3" type="ORF">GCK32_020701</name>
</gene>
<keyword evidence="1" id="KW-0677">Repeat</keyword>
<protein>
    <submittedName>
        <fullName evidence="3">Uncharacterized protein</fullName>
    </submittedName>
</protein>
<feature type="compositionally biased region" description="Polar residues" evidence="2">
    <location>
        <begin position="216"/>
        <end position="225"/>
    </location>
</feature>
<feature type="compositionally biased region" description="Low complexity" evidence="2">
    <location>
        <begin position="177"/>
        <end position="215"/>
    </location>
</feature>
<keyword evidence="4" id="KW-1185">Reference proteome</keyword>
<feature type="compositionally biased region" description="Polar residues" evidence="2">
    <location>
        <begin position="124"/>
        <end position="135"/>
    </location>
</feature>
<evidence type="ECO:0000313" key="4">
    <source>
        <dbReference type="Proteomes" id="UP001331761"/>
    </source>
</evidence>
<dbReference type="Proteomes" id="UP001331761">
    <property type="component" value="Unassembled WGS sequence"/>
</dbReference>
<dbReference type="EMBL" id="WIXE01000675">
    <property type="protein sequence ID" value="KAK5986362.1"/>
    <property type="molecule type" value="Genomic_DNA"/>
</dbReference>
<evidence type="ECO:0000256" key="1">
    <source>
        <dbReference type="ARBA" id="ARBA00022737"/>
    </source>
</evidence>
<dbReference type="Pfam" id="PF01391">
    <property type="entry name" value="Collagen"/>
    <property type="match status" value="1"/>
</dbReference>
<comment type="caution">
    <text evidence="3">The sequence shown here is derived from an EMBL/GenBank/DDBJ whole genome shotgun (WGS) entry which is preliminary data.</text>
</comment>
<organism evidence="3 4">
    <name type="scientific">Trichostrongylus colubriformis</name>
    <name type="common">Black scour worm</name>
    <dbReference type="NCBI Taxonomy" id="6319"/>
    <lineage>
        <taxon>Eukaryota</taxon>
        <taxon>Metazoa</taxon>
        <taxon>Ecdysozoa</taxon>
        <taxon>Nematoda</taxon>
        <taxon>Chromadorea</taxon>
        <taxon>Rhabditida</taxon>
        <taxon>Rhabditina</taxon>
        <taxon>Rhabditomorpha</taxon>
        <taxon>Strongyloidea</taxon>
        <taxon>Trichostrongylidae</taxon>
        <taxon>Trichostrongylus</taxon>
    </lineage>
</organism>
<proteinExistence type="predicted"/>
<feature type="region of interest" description="Disordered" evidence="2">
    <location>
        <begin position="1"/>
        <end position="252"/>
    </location>
</feature>
<dbReference type="AlphaFoldDB" id="A0AAN8FY60"/>
<evidence type="ECO:0000313" key="3">
    <source>
        <dbReference type="EMBL" id="KAK5986362.1"/>
    </source>
</evidence>
<feature type="compositionally biased region" description="Basic and acidic residues" evidence="2">
    <location>
        <begin position="75"/>
        <end position="90"/>
    </location>
</feature>
<reference evidence="3 4" key="1">
    <citation type="submission" date="2019-10" db="EMBL/GenBank/DDBJ databases">
        <title>Assembly and Annotation for the nematode Trichostrongylus colubriformis.</title>
        <authorList>
            <person name="Martin J."/>
        </authorList>
    </citation>
    <scope>NUCLEOTIDE SEQUENCE [LARGE SCALE GENOMIC DNA]</scope>
    <source>
        <strain evidence="3">G859</strain>
        <tissue evidence="3">Whole worm</tissue>
    </source>
</reference>
<sequence length="334" mass="36131">SDYNHRFSDGRPGLPGSAGTRGLQGERGNKGSVGAPGPHGPPGLVGQPGSCSHCQVNVHKPHRPQSPSHVPPSAIRHETPEIGYDREFVGESKPQTPQPPPPPRTKSPKAHKKPSTVPVRSVATPASYQQSQPSHYSDVIDTTEKPSYPAPSYTADSLAENEPVKTAPVPDSYQSQPSTHYTAPPTTTTYNPPTTTTTSTTTTTTTTIPSSSQSYDTVQPTQIEEQPSALVPNYGDEATEPVTQEPDMPQLPTRAYSSDQLFIMSPVRAYSQRIVSIDRPATMVRTKQGYNVQLVPSSYGAYPVGKLWDAGTPTKYNPAHYRQLAPPAPRYKRD</sequence>